<dbReference type="SMART" id="SM00516">
    <property type="entry name" value="SEC14"/>
    <property type="match status" value="1"/>
</dbReference>
<dbReference type="EMBL" id="HBUF01247201">
    <property type="protein sequence ID" value="CAG6678832.1"/>
    <property type="molecule type" value="Transcribed_RNA"/>
</dbReference>
<dbReference type="Gene3D" id="3.40.525.10">
    <property type="entry name" value="CRAL-TRIO lipid binding domain"/>
    <property type="match status" value="1"/>
</dbReference>
<organism evidence="2">
    <name type="scientific">Cacopsylla melanoneura</name>
    <dbReference type="NCBI Taxonomy" id="428564"/>
    <lineage>
        <taxon>Eukaryota</taxon>
        <taxon>Metazoa</taxon>
        <taxon>Ecdysozoa</taxon>
        <taxon>Arthropoda</taxon>
        <taxon>Hexapoda</taxon>
        <taxon>Insecta</taxon>
        <taxon>Pterygota</taxon>
        <taxon>Neoptera</taxon>
        <taxon>Paraneoptera</taxon>
        <taxon>Hemiptera</taxon>
        <taxon>Sternorrhyncha</taxon>
        <taxon>Psylloidea</taxon>
        <taxon>Psyllidae</taxon>
        <taxon>Psyllinae</taxon>
        <taxon>Cacopsylla</taxon>
    </lineage>
</organism>
<dbReference type="PANTHER" id="PTHR10174">
    <property type="entry name" value="ALPHA-TOCOPHEROL TRANSFER PROTEIN-RELATED"/>
    <property type="match status" value="1"/>
</dbReference>
<dbReference type="InterPro" id="IPR036865">
    <property type="entry name" value="CRAL-TRIO_dom_sf"/>
</dbReference>
<dbReference type="SUPFAM" id="SSF46938">
    <property type="entry name" value="CRAL/TRIO N-terminal domain"/>
    <property type="match status" value="1"/>
</dbReference>
<dbReference type="Gene3D" id="1.10.8.20">
    <property type="entry name" value="N-terminal domain of phosphatidylinositol transfer protein sec14p"/>
    <property type="match status" value="1"/>
</dbReference>
<dbReference type="EMBL" id="HBUF01580588">
    <property type="protein sequence ID" value="CAG6770095.1"/>
    <property type="molecule type" value="Transcribed_RNA"/>
</dbReference>
<dbReference type="EMBL" id="HBUF01410469">
    <property type="protein sequence ID" value="CAG6738944.1"/>
    <property type="molecule type" value="Transcribed_RNA"/>
</dbReference>
<dbReference type="Pfam" id="PF00650">
    <property type="entry name" value="CRAL_TRIO"/>
    <property type="match status" value="1"/>
</dbReference>
<dbReference type="EMBL" id="HBUF01580589">
    <property type="protein sequence ID" value="CAG6770096.1"/>
    <property type="molecule type" value="Transcribed_RNA"/>
</dbReference>
<dbReference type="PROSITE" id="PS50191">
    <property type="entry name" value="CRAL_TRIO"/>
    <property type="match status" value="1"/>
</dbReference>
<accession>A0A8D8Q0M3</accession>
<dbReference type="InterPro" id="IPR036273">
    <property type="entry name" value="CRAL/TRIO_N_dom_sf"/>
</dbReference>
<dbReference type="EMBL" id="HBUF01247202">
    <property type="protein sequence ID" value="CAG6678833.1"/>
    <property type="molecule type" value="Transcribed_RNA"/>
</dbReference>
<dbReference type="AlphaFoldDB" id="A0A8D8Q0M3"/>
<dbReference type="EMBL" id="HBUF01247200">
    <property type="protein sequence ID" value="CAG6678831.1"/>
    <property type="molecule type" value="Transcribed_RNA"/>
</dbReference>
<dbReference type="PRINTS" id="PR00180">
    <property type="entry name" value="CRETINALDHBP"/>
</dbReference>
<protein>
    <submittedName>
        <fullName evidence="2">Retinaldehyde-binding protein 1</fullName>
    </submittedName>
</protein>
<dbReference type="GO" id="GO:0016020">
    <property type="term" value="C:membrane"/>
    <property type="evidence" value="ECO:0007669"/>
    <property type="project" value="TreeGrafter"/>
</dbReference>
<sequence>MVAFELRFEDEDTFEPFYQETAERELRESEDNIKTGLKKLKDLIKSEDNFYVPLDEDVYLMSFLRSCKYYPESAFARMRSLFKFKARYPQYCANLLPQNERNVFESNMFTVIPTRDQLGRRVLIAEAGEKWNTKEVSLTEIYKCLQMILEAAMVEPRTQIAGCAMIVDMKGLNGNHIWQFSPGFAKLVLDWQQDCLPVRLKAIHIVNQPYIFNMLFQLFRPFLREKLRTRIFFHGSNTEGLLKYFDAKCIPIKFGGHCTASLESGHELWRLMCQYTDQFERKAKYGYTSSDSKQSMKLKDNKLLSNNNNEDIAIPDNTELI</sequence>
<dbReference type="EMBL" id="HBUF01047151">
    <property type="protein sequence ID" value="CAG6620169.1"/>
    <property type="molecule type" value="Transcribed_RNA"/>
</dbReference>
<dbReference type="GO" id="GO:1902936">
    <property type="term" value="F:phosphatidylinositol bisphosphate binding"/>
    <property type="evidence" value="ECO:0007669"/>
    <property type="project" value="TreeGrafter"/>
</dbReference>
<dbReference type="SUPFAM" id="SSF52087">
    <property type="entry name" value="CRAL/TRIO domain"/>
    <property type="match status" value="1"/>
</dbReference>
<dbReference type="CDD" id="cd00170">
    <property type="entry name" value="SEC14"/>
    <property type="match status" value="1"/>
</dbReference>
<feature type="domain" description="CRAL-TRIO" evidence="1">
    <location>
        <begin position="100"/>
        <end position="262"/>
    </location>
</feature>
<dbReference type="EMBL" id="HBUF01410468">
    <property type="protein sequence ID" value="CAG6738943.1"/>
    <property type="molecule type" value="Transcribed_RNA"/>
</dbReference>
<dbReference type="EMBL" id="HBUF01047150">
    <property type="protein sequence ID" value="CAG6620168.1"/>
    <property type="molecule type" value="Transcribed_RNA"/>
</dbReference>
<dbReference type="EMBL" id="HBUF01410467">
    <property type="protein sequence ID" value="CAG6738942.1"/>
    <property type="molecule type" value="Transcribed_RNA"/>
</dbReference>
<dbReference type="EMBL" id="HBUF01047152">
    <property type="protein sequence ID" value="CAG6620170.1"/>
    <property type="molecule type" value="Transcribed_RNA"/>
</dbReference>
<evidence type="ECO:0000313" key="2">
    <source>
        <dbReference type="EMBL" id="CAG6620168.1"/>
    </source>
</evidence>
<dbReference type="Gene3D" id="1.20.5.1200">
    <property type="entry name" value="Alpha-tocopherol transfer"/>
    <property type="match status" value="1"/>
</dbReference>
<dbReference type="InterPro" id="IPR001251">
    <property type="entry name" value="CRAL-TRIO_dom"/>
</dbReference>
<dbReference type="EMBL" id="HBUF01580590">
    <property type="protein sequence ID" value="CAG6770097.1"/>
    <property type="molecule type" value="Transcribed_RNA"/>
</dbReference>
<reference evidence="2" key="1">
    <citation type="submission" date="2021-05" db="EMBL/GenBank/DDBJ databases">
        <authorList>
            <person name="Alioto T."/>
            <person name="Alioto T."/>
            <person name="Gomez Garrido J."/>
        </authorList>
    </citation>
    <scope>NUCLEOTIDE SEQUENCE</scope>
</reference>
<proteinExistence type="predicted"/>
<evidence type="ECO:0000259" key="1">
    <source>
        <dbReference type="PROSITE" id="PS50191"/>
    </source>
</evidence>
<dbReference type="PANTHER" id="PTHR10174:SF38">
    <property type="entry name" value="HL01515P"/>
    <property type="match status" value="1"/>
</dbReference>
<dbReference type="EMBL" id="HBUF01047153">
    <property type="protein sequence ID" value="CAG6620171.1"/>
    <property type="molecule type" value="Transcribed_RNA"/>
</dbReference>
<name>A0A8D8Q0M3_9HEMI</name>